<feature type="chain" id="PRO_5036022189" evidence="1">
    <location>
        <begin position="19"/>
        <end position="284"/>
    </location>
</feature>
<organism evidence="3 5">
    <name type="scientific">Bursaphelenchus xylophilus</name>
    <name type="common">Pinewood nematode worm</name>
    <name type="synonym">Aphelenchoides xylophilus</name>
    <dbReference type="NCBI Taxonomy" id="6326"/>
    <lineage>
        <taxon>Eukaryota</taxon>
        <taxon>Metazoa</taxon>
        <taxon>Ecdysozoa</taxon>
        <taxon>Nematoda</taxon>
        <taxon>Chromadorea</taxon>
        <taxon>Rhabditida</taxon>
        <taxon>Tylenchina</taxon>
        <taxon>Tylenchomorpha</taxon>
        <taxon>Aphelenchoidea</taxon>
        <taxon>Aphelenchoididae</taxon>
        <taxon>Bursaphelenchus</taxon>
    </lineage>
</organism>
<evidence type="ECO:0000313" key="3">
    <source>
        <dbReference type="Proteomes" id="UP000095284"/>
    </source>
</evidence>
<protein>
    <submittedName>
        <fullName evidence="2">(pine wood nematode) hypothetical protein</fullName>
    </submittedName>
</protein>
<feature type="signal peptide" evidence="1">
    <location>
        <begin position="1"/>
        <end position="18"/>
    </location>
</feature>
<dbReference type="EMBL" id="CAJFCV020000002">
    <property type="protein sequence ID" value="CAG9100334.1"/>
    <property type="molecule type" value="Genomic_DNA"/>
</dbReference>
<dbReference type="Proteomes" id="UP000582659">
    <property type="component" value="Unassembled WGS sequence"/>
</dbReference>
<evidence type="ECO:0000256" key="1">
    <source>
        <dbReference type="SAM" id="SignalP"/>
    </source>
</evidence>
<keyword evidence="4" id="KW-1185">Reference proteome</keyword>
<dbReference type="AlphaFoldDB" id="A0A1I7SDW8"/>
<dbReference type="Proteomes" id="UP000659654">
    <property type="component" value="Unassembled WGS sequence"/>
</dbReference>
<keyword evidence="1" id="KW-0732">Signal</keyword>
<dbReference type="EMBL" id="CAJFDI010000002">
    <property type="protein sequence ID" value="CAD5216974.1"/>
    <property type="molecule type" value="Genomic_DNA"/>
</dbReference>
<name>A0A1I7SDW8_BURXY</name>
<gene>
    <name evidence="2" type="ORF">BXYJ_LOCUS4803</name>
</gene>
<dbReference type="Proteomes" id="UP000095284">
    <property type="component" value="Unplaced"/>
</dbReference>
<reference evidence="5" key="1">
    <citation type="submission" date="2016-11" db="UniProtKB">
        <authorList>
            <consortium name="WormBaseParasite"/>
        </authorList>
    </citation>
    <scope>IDENTIFICATION</scope>
</reference>
<proteinExistence type="predicted"/>
<evidence type="ECO:0000313" key="2">
    <source>
        <dbReference type="EMBL" id="CAD5216974.1"/>
    </source>
</evidence>
<reference evidence="2" key="2">
    <citation type="submission" date="2020-09" db="EMBL/GenBank/DDBJ databases">
        <authorList>
            <person name="Kikuchi T."/>
        </authorList>
    </citation>
    <scope>NUCLEOTIDE SEQUENCE</scope>
    <source>
        <strain evidence="2">Ka4C1</strain>
    </source>
</reference>
<evidence type="ECO:0000313" key="4">
    <source>
        <dbReference type="Proteomes" id="UP000659654"/>
    </source>
</evidence>
<evidence type="ECO:0000313" key="5">
    <source>
        <dbReference type="WBParaSite" id="BXY_1122600.1"/>
    </source>
</evidence>
<sequence>MLFSLSLLFVFHFWCATAIEAMPDAPFDTGIIKRRPISAVLSETINDLMPKTRLPGSMAKTTHLNQNMARELMKEAMRRLYKQQHDEDPSLPLEDFLVDFIFQMQDEVEKRCPACPVPDYSPLQQMEASVVRAELKDIKAHPEKFCRGVNTKLDPHKEKQVHPIEAFKLHPFLFSDEALQVGDGAKIEKPNSDVISWLDDVMKTKNIKPKYVHLKGSSEFVRRGLDTLFPVNEVETMKRTHGENHRSLKDMIREDGVDLDYLERKYGTQAIDVQGNLLNHYVPY</sequence>
<accession>A0A1I7SDW8</accession>
<dbReference type="WBParaSite" id="BXY_1122600.1">
    <property type="protein sequence ID" value="BXY_1122600.1"/>
    <property type="gene ID" value="BXY_1122600"/>
</dbReference>